<proteinExistence type="predicted"/>
<dbReference type="RefSeq" id="WP_154420614.1">
    <property type="nucleotide sequence ID" value="NZ_VUNS01000036.1"/>
</dbReference>
<sequence length="540" mass="62858">MNSNFLRLRPYQTPEDYFRESLEEQEGVPFKVQPYAELEARFKQIRKHLQEQSIRVDGDFFRMFHRRNGYFCLLRKGMNRMIEVGAIAQEKTDEVLERLYDHVPQALTNNVYFTVNSYYRTLGRACTATFLPRPARQEKNIRWLNACYVDIDVGRFGCENEFLLGKYCPELLPDDLDEKIPGEKRLTWEQALLLAMILEEQGTIPPVSVYARSGRGIYLFWLLEPVKFHYEKHWILTNYKACNRALVDSIRGNAGLPLLPGDHLATDGARILRIPSSIHTSTGTRVCYWPSRLDDVTPERIYTLEQMMNFLQVKDATPSPDSPAVTIFKRAAAPFSTPARANGVKASMKYRLADVEKLFRERLIKKGKRYHSLRTMALFHLYAGTEEAEAVKHLEKLARFCRPPYPTKGEVNDIPVRKVVERAYHDEDKCPFLFSNQVLAKFWNIDKETAERLELRVLRPPAAGKLNVMSDKEKELRRRREVLLRLEPENHSLTELLAMMKRKKYRLSETTLRSDLKALEEAGLIQRSNRKGGRPRKVEQ</sequence>
<keyword evidence="2" id="KW-1185">Reference proteome</keyword>
<comment type="caution">
    <text evidence="1">The sequence shown here is derived from an EMBL/GenBank/DDBJ whole genome shotgun (WGS) entry which is preliminary data.</text>
</comment>
<name>A0A844GB18_9BACT</name>
<protein>
    <submittedName>
        <fullName evidence="1">Uncharacterized protein</fullName>
    </submittedName>
</protein>
<dbReference type="InterPro" id="IPR036390">
    <property type="entry name" value="WH_DNA-bd_sf"/>
</dbReference>
<reference evidence="1 2" key="1">
    <citation type="submission" date="2019-08" db="EMBL/GenBank/DDBJ databases">
        <title>In-depth cultivation of the pig gut microbiome towards novel bacterial diversity and tailored functional studies.</title>
        <authorList>
            <person name="Wylensek D."/>
            <person name="Hitch T.C.A."/>
            <person name="Clavel T."/>
        </authorList>
    </citation>
    <scope>NUCLEOTIDE SEQUENCE [LARGE SCALE GENOMIC DNA]</scope>
    <source>
        <strain evidence="1 2">BBE-744-WT-12</strain>
    </source>
</reference>
<gene>
    <name evidence="1" type="ORF">FYJ85_20540</name>
</gene>
<dbReference type="AlphaFoldDB" id="A0A844GB18"/>
<evidence type="ECO:0000313" key="2">
    <source>
        <dbReference type="Proteomes" id="UP000435649"/>
    </source>
</evidence>
<dbReference type="EMBL" id="VUNS01000036">
    <property type="protein sequence ID" value="MST99419.1"/>
    <property type="molecule type" value="Genomic_DNA"/>
</dbReference>
<dbReference type="SUPFAM" id="SSF46785">
    <property type="entry name" value="Winged helix' DNA-binding domain"/>
    <property type="match status" value="1"/>
</dbReference>
<evidence type="ECO:0000313" key="1">
    <source>
        <dbReference type="EMBL" id="MST99419.1"/>
    </source>
</evidence>
<accession>A0A844GB18</accession>
<dbReference type="Proteomes" id="UP000435649">
    <property type="component" value="Unassembled WGS sequence"/>
</dbReference>
<organism evidence="1 2">
    <name type="scientific">Victivallis lenta</name>
    <dbReference type="NCBI Taxonomy" id="2606640"/>
    <lineage>
        <taxon>Bacteria</taxon>
        <taxon>Pseudomonadati</taxon>
        <taxon>Lentisphaerota</taxon>
        <taxon>Lentisphaeria</taxon>
        <taxon>Victivallales</taxon>
        <taxon>Victivallaceae</taxon>
        <taxon>Victivallis</taxon>
    </lineage>
</organism>